<gene>
    <name evidence="3" type="ORF">NF27_CZ00070</name>
</gene>
<dbReference type="STRING" id="86105.NF27_CZ00070"/>
<feature type="signal peptide" evidence="1">
    <location>
        <begin position="1"/>
        <end position="27"/>
    </location>
</feature>
<organism evidence="3 4">
    <name type="scientific">Candidatus Jidaibacter acanthamoebae</name>
    <dbReference type="NCBI Taxonomy" id="86105"/>
    <lineage>
        <taxon>Bacteria</taxon>
        <taxon>Pseudomonadati</taxon>
        <taxon>Pseudomonadota</taxon>
        <taxon>Alphaproteobacteria</taxon>
        <taxon>Rickettsiales</taxon>
        <taxon>Candidatus Midichloriaceae</taxon>
        <taxon>Candidatus Jidaibacter</taxon>
    </lineage>
</organism>
<dbReference type="PATRIC" id="fig|86105.3.peg.478"/>
<evidence type="ECO:0000256" key="1">
    <source>
        <dbReference type="SAM" id="SignalP"/>
    </source>
</evidence>
<dbReference type="Gene3D" id="2.40.100.20">
    <property type="match status" value="1"/>
</dbReference>
<evidence type="ECO:0000313" key="4">
    <source>
        <dbReference type="Proteomes" id="UP000031258"/>
    </source>
</evidence>
<protein>
    <recommendedName>
        <fullName evidence="2">Cyclophilin-like domain-containing protein</fullName>
    </recommendedName>
</protein>
<keyword evidence="4" id="KW-1185">Reference proteome</keyword>
<keyword evidence="1" id="KW-0732">Signal</keyword>
<dbReference type="Proteomes" id="UP000031258">
    <property type="component" value="Unassembled WGS sequence"/>
</dbReference>
<feature type="domain" description="Cyclophilin-like" evidence="2">
    <location>
        <begin position="36"/>
        <end position="144"/>
    </location>
</feature>
<reference evidence="3 4" key="1">
    <citation type="submission" date="2014-11" db="EMBL/GenBank/DDBJ databases">
        <title>A Rickettsiales Symbiont of Amoebae With Ancient Features.</title>
        <authorList>
            <person name="Schulz F."/>
            <person name="Martijn J."/>
            <person name="Wascher F."/>
            <person name="Kostanjsek R."/>
            <person name="Ettema T.J."/>
            <person name="Horn M."/>
        </authorList>
    </citation>
    <scope>NUCLEOTIDE SEQUENCE [LARGE SCALE GENOMIC DNA]</scope>
    <source>
        <strain evidence="3 4">UWC36</strain>
    </source>
</reference>
<name>A0A0C1R0C8_9RICK</name>
<dbReference type="InterPro" id="IPR041183">
    <property type="entry name" value="Cyclophilin-like"/>
</dbReference>
<dbReference type="SUPFAM" id="SSF50891">
    <property type="entry name" value="Cyclophilin-like"/>
    <property type="match status" value="1"/>
</dbReference>
<dbReference type="EMBL" id="JSWE01000076">
    <property type="protein sequence ID" value="KIE05760.1"/>
    <property type="molecule type" value="Genomic_DNA"/>
</dbReference>
<dbReference type="Pfam" id="PF18050">
    <property type="entry name" value="Cyclophil_like2"/>
    <property type="match status" value="1"/>
</dbReference>
<evidence type="ECO:0000313" key="3">
    <source>
        <dbReference type="EMBL" id="KIE05760.1"/>
    </source>
</evidence>
<evidence type="ECO:0000259" key="2">
    <source>
        <dbReference type="Pfam" id="PF18050"/>
    </source>
</evidence>
<feature type="chain" id="PRO_5002151509" description="Cyclophilin-like domain-containing protein" evidence="1">
    <location>
        <begin position="28"/>
        <end position="151"/>
    </location>
</feature>
<dbReference type="AlphaFoldDB" id="A0A0C1R0C8"/>
<proteinExistence type="predicted"/>
<accession>A0A0C1R0C8</accession>
<dbReference type="InterPro" id="IPR029000">
    <property type="entry name" value="Cyclophilin-like_dom_sf"/>
</dbReference>
<comment type="caution">
    <text evidence="3">The sequence shown here is derived from an EMBL/GenBank/DDBJ whole genome shotgun (WGS) entry which is preliminary data.</text>
</comment>
<sequence length="151" mass="16640">MRNSRPMKKASLPMLAIAIFLAWPAYAQEDKMKIKITINHQTVTATMEDSPTARDFISLLPLTLTLDDYSKTEKISDLPKKLTKEGAPAAINPKAGDIAFYAPWGNLAIFYRDGHHSPGLIKLGKMDSSMEVFKASDSMKATIEILNNGGK</sequence>